<reference evidence="2" key="1">
    <citation type="journal article" date="2023" name="Mol. Phylogenet. Evol.">
        <title>Genome-scale phylogeny and comparative genomics of the fungal order Sordariales.</title>
        <authorList>
            <person name="Hensen N."/>
            <person name="Bonometti L."/>
            <person name="Westerberg I."/>
            <person name="Brannstrom I.O."/>
            <person name="Guillou S."/>
            <person name="Cros-Aarteil S."/>
            <person name="Calhoun S."/>
            <person name="Haridas S."/>
            <person name="Kuo A."/>
            <person name="Mondo S."/>
            <person name="Pangilinan J."/>
            <person name="Riley R."/>
            <person name="LaButti K."/>
            <person name="Andreopoulos B."/>
            <person name="Lipzen A."/>
            <person name="Chen C."/>
            <person name="Yan M."/>
            <person name="Daum C."/>
            <person name="Ng V."/>
            <person name="Clum A."/>
            <person name="Steindorff A."/>
            <person name="Ohm R.A."/>
            <person name="Martin F."/>
            <person name="Silar P."/>
            <person name="Natvig D.O."/>
            <person name="Lalanne C."/>
            <person name="Gautier V."/>
            <person name="Ament-Velasquez S.L."/>
            <person name="Kruys A."/>
            <person name="Hutchinson M.I."/>
            <person name="Powell A.J."/>
            <person name="Barry K."/>
            <person name="Miller A.N."/>
            <person name="Grigoriev I.V."/>
            <person name="Debuchy R."/>
            <person name="Gladieux P."/>
            <person name="Hiltunen Thoren M."/>
            <person name="Johannesson H."/>
        </authorList>
    </citation>
    <scope>NUCLEOTIDE SEQUENCE</scope>
    <source>
        <strain evidence="2">CBS 958.72</strain>
    </source>
</reference>
<gene>
    <name evidence="2" type="ORF">B0T24DRAFT_681909</name>
</gene>
<comment type="caution">
    <text evidence="2">The sequence shown here is derived from an EMBL/GenBank/DDBJ whole genome shotgun (WGS) entry which is preliminary data.</text>
</comment>
<evidence type="ECO:0000256" key="1">
    <source>
        <dbReference type="SAM" id="MobiDB-lite"/>
    </source>
</evidence>
<sequence length="312" mass="34183">MDLGIGTSPSTRMKFKKATRAVEKLQTEVIFQKHQIEALEAKLERLKPKKRRKIPNPNKRFMTLATILLGSEVPEEPQVKAQEEPQVDETKDEVEEDSDENDDFSPGLSLSSRYGPSPPLLTRPTPSQQLLNQLAVARTASPWECQDFSDKVPSCATSCISPAALTVGCSDEEDYSCECSMFESTAFLCGSSADVASPRMPPSSTRSTSTTATSPNTLTTRRVVHSLTAPPHRLPPQFLSDDVATTTTSPTATPFIFVRDHTLPFRVRHLVCHPAPPAPASHGRAKRVDAVLDCAKTCITSRQGGRLRRGQL</sequence>
<evidence type="ECO:0000313" key="3">
    <source>
        <dbReference type="Proteomes" id="UP001287356"/>
    </source>
</evidence>
<dbReference type="AlphaFoldDB" id="A0AAE0JZ43"/>
<feature type="compositionally biased region" description="Acidic residues" evidence="1">
    <location>
        <begin position="85"/>
        <end position="103"/>
    </location>
</feature>
<proteinExistence type="predicted"/>
<accession>A0AAE0JZ43</accession>
<evidence type="ECO:0000313" key="2">
    <source>
        <dbReference type="EMBL" id="KAK3366712.1"/>
    </source>
</evidence>
<keyword evidence="3" id="KW-1185">Reference proteome</keyword>
<protein>
    <submittedName>
        <fullName evidence="2">Uncharacterized protein</fullName>
    </submittedName>
</protein>
<organism evidence="2 3">
    <name type="scientific">Lasiosphaeria ovina</name>
    <dbReference type="NCBI Taxonomy" id="92902"/>
    <lineage>
        <taxon>Eukaryota</taxon>
        <taxon>Fungi</taxon>
        <taxon>Dikarya</taxon>
        <taxon>Ascomycota</taxon>
        <taxon>Pezizomycotina</taxon>
        <taxon>Sordariomycetes</taxon>
        <taxon>Sordariomycetidae</taxon>
        <taxon>Sordariales</taxon>
        <taxon>Lasiosphaeriaceae</taxon>
        <taxon>Lasiosphaeria</taxon>
    </lineage>
</organism>
<feature type="region of interest" description="Disordered" evidence="1">
    <location>
        <begin position="72"/>
        <end position="125"/>
    </location>
</feature>
<reference evidence="2" key="2">
    <citation type="submission" date="2023-06" db="EMBL/GenBank/DDBJ databases">
        <authorList>
            <consortium name="Lawrence Berkeley National Laboratory"/>
            <person name="Haridas S."/>
            <person name="Hensen N."/>
            <person name="Bonometti L."/>
            <person name="Westerberg I."/>
            <person name="Brannstrom I.O."/>
            <person name="Guillou S."/>
            <person name="Cros-Aarteil S."/>
            <person name="Calhoun S."/>
            <person name="Kuo A."/>
            <person name="Mondo S."/>
            <person name="Pangilinan J."/>
            <person name="Riley R."/>
            <person name="Labutti K."/>
            <person name="Andreopoulos B."/>
            <person name="Lipzen A."/>
            <person name="Chen C."/>
            <person name="Yanf M."/>
            <person name="Daum C."/>
            <person name="Ng V."/>
            <person name="Clum A."/>
            <person name="Steindorff A."/>
            <person name="Ohm R."/>
            <person name="Martin F."/>
            <person name="Silar P."/>
            <person name="Natvig D."/>
            <person name="Lalanne C."/>
            <person name="Gautier V."/>
            <person name="Ament-Velasquez S.L."/>
            <person name="Kruys A."/>
            <person name="Hutchinson M.I."/>
            <person name="Powell A.J."/>
            <person name="Barry K."/>
            <person name="Miller A.N."/>
            <person name="Grigoriev I.V."/>
            <person name="Debuchy R."/>
            <person name="Gladieux P."/>
            <person name="Thoren M.H."/>
            <person name="Johannesson H."/>
        </authorList>
    </citation>
    <scope>NUCLEOTIDE SEQUENCE</scope>
    <source>
        <strain evidence="2">CBS 958.72</strain>
    </source>
</reference>
<feature type="compositionally biased region" description="Low complexity" evidence="1">
    <location>
        <begin position="202"/>
        <end position="219"/>
    </location>
</feature>
<dbReference type="EMBL" id="JAULSN010000007">
    <property type="protein sequence ID" value="KAK3366712.1"/>
    <property type="molecule type" value="Genomic_DNA"/>
</dbReference>
<dbReference type="Proteomes" id="UP001287356">
    <property type="component" value="Unassembled WGS sequence"/>
</dbReference>
<feature type="region of interest" description="Disordered" evidence="1">
    <location>
        <begin position="198"/>
        <end position="219"/>
    </location>
</feature>
<name>A0AAE0JZ43_9PEZI</name>